<comment type="similarity">
    <text evidence="1">Belongs to the glycosyltransferase 2 family.</text>
</comment>
<keyword evidence="4" id="KW-1133">Transmembrane helix</keyword>
<dbReference type="RefSeq" id="WP_092870900.1">
    <property type="nucleotide sequence ID" value="NZ_FOJY01000004.1"/>
</dbReference>
<dbReference type="PANTHER" id="PTHR43630:SF1">
    <property type="entry name" value="POLY-BETA-1,6-N-ACETYL-D-GLUCOSAMINE SYNTHASE"/>
    <property type="match status" value="1"/>
</dbReference>
<sequence>MQKFELFVDVVWTILEIAPMLVMGWLAFILVFGLIKRKALVKAFSDYKNRFAIIVCAHNEEKAIGSLLSSLGDLDYDKDKYHVYVICDHCTDKTAEIAGSYPFVTVMERNEGPTTGKGVVLSWGLPRILKMTEKDSCDAFVFFDADNVAKADFLTEMSKKMNQGNDIIQGNRLGGRPYNTYVTKWYTLYWASYTTYFSYAREKLNLSAFLTGTGFVVKRDLIEKEGWDTSTITEDVEYSIQNCIKGRRVAFCISAICFDEQPSELKVMMNQLSRWTTGSYQILNKYFYSIIRSKNERFLQKLDSLMFLLMGPCSWLSAIITALNMLIILWKLPLYACLPAVILGVVGLMTMYIAVYGAARYNKIESEGMFFALLTFPLFTFAYMICSIKTCFKPSTTWVKIEHKSLDRAQV</sequence>
<dbReference type="InterPro" id="IPR029044">
    <property type="entry name" value="Nucleotide-diphossugar_trans"/>
</dbReference>
<keyword evidence="4" id="KW-0472">Membrane</keyword>
<dbReference type="Gene3D" id="3.90.550.10">
    <property type="entry name" value="Spore Coat Polysaccharide Biosynthesis Protein SpsA, Chain A"/>
    <property type="match status" value="1"/>
</dbReference>
<evidence type="ECO:0000256" key="3">
    <source>
        <dbReference type="ARBA" id="ARBA00022679"/>
    </source>
</evidence>
<evidence type="ECO:0000256" key="2">
    <source>
        <dbReference type="ARBA" id="ARBA00022676"/>
    </source>
</evidence>
<organism evidence="5 6">
    <name type="scientific">Acetitomaculum ruminis DSM 5522</name>
    <dbReference type="NCBI Taxonomy" id="1120918"/>
    <lineage>
        <taxon>Bacteria</taxon>
        <taxon>Bacillati</taxon>
        <taxon>Bacillota</taxon>
        <taxon>Clostridia</taxon>
        <taxon>Lachnospirales</taxon>
        <taxon>Lachnospiraceae</taxon>
        <taxon>Acetitomaculum</taxon>
    </lineage>
</organism>
<reference evidence="5 6" key="1">
    <citation type="submission" date="2016-10" db="EMBL/GenBank/DDBJ databases">
        <authorList>
            <person name="de Groot N.N."/>
        </authorList>
    </citation>
    <scope>NUCLEOTIDE SEQUENCE [LARGE SCALE GENOMIC DNA]</scope>
    <source>
        <strain evidence="5 6">DSM 5522</strain>
    </source>
</reference>
<dbReference type="STRING" id="1120918.SAMN05216249_104140"/>
<feature type="transmembrane region" description="Helical" evidence="4">
    <location>
        <begin position="12"/>
        <end position="35"/>
    </location>
</feature>
<dbReference type="OrthoDB" id="9797391at2"/>
<dbReference type="SUPFAM" id="SSF53448">
    <property type="entry name" value="Nucleotide-diphospho-sugar transferases"/>
    <property type="match status" value="1"/>
</dbReference>
<evidence type="ECO:0000256" key="1">
    <source>
        <dbReference type="ARBA" id="ARBA00006739"/>
    </source>
</evidence>
<dbReference type="PANTHER" id="PTHR43630">
    <property type="entry name" value="POLY-BETA-1,6-N-ACETYL-D-GLUCOSAMINE SYNTHASE"/>
    <property type="match status" value="1"/>
</dbReference>
<keyword evidence="2" id="KW-0328">Glycosyltransferase</keyword>
<gene>
    <name evidence="5" type="ORF">SAMN05216249_104140</name>
</gene>
<feature type="transmembrane region" description="Helical" evidence="4">
    <location>
        <begin position="305"/>
        <end position="327"/>
    </location>
</feature>
<dbReference type="AlphaFoldDB" id="A0A1I0WKW8"/>
<evidence type="ECO:0000313" key="6">
    <source>
        <dbReference type="Proteomes" id="UP000198838"/>
    </source>
</evidence>
<dbReference type="EMBL" id="FOJY01000004">
    <property type="protein sequence ID" value="SFA89392.1"/>
    <property type="molecule type" value="Genomic_DNA"/>
</dbReference>
<accession>A0A1I0WKW8</accession>
<dbReference type="Proteomes" id="UP000198838">
    <property type="component" value="Unassembled WGS sequence"/>
</dbReference>
<dbReference type="CDD" id="cd06438">
    <property type="entry name" value="EpsO_like"/>
    <property type="match status" value="1"/>
</dbReference>
<evidence type="ECO:0000256" key="4">
    <source>
        <dbReference type="SAM" id="Phobius"/>
    </source>
</evidence>
<feature type="transmembrane region" description="Helical" evidence="4">
    <location>
        <begin position="368"/>
        <end position="385"/>
    </location>
</feature>
<evidence type="ECO:0000313" key="5">
    <source>
        <dbReference type="EMBL" id="SFA89392.1"/>
    </source>
</evidence>
<dbReference type="Pfam" id="PF13641">
    <property type="entry name" value="Glyco_tranf_2_3"/>
    <property type="match status" value="1"/>
</dbReference>
<keyword evidence="3 5" id="KW-0808">Transferase</keyword>
<keyword evidence="4" id="KW-0812">Transmembrane</keyword>
<feature type="transmembrane region" description="Helical" evidence="4">
    <location>
        <begin position="333"/>
        <end position="356"/>
    </location>
</feature>
<dbReference type="GO" id="GO:0016757">
    <property type="term" value="F:glycosyltransferase activity"/>
    <property type="evidence" value="ECO:0007669"/>
    <property type="project" value="UniProtKB-KW"/>
</dbReference>
<keyword evidence="6" id="KW-1185">Reference proteome</keyword>
<name>A0A1I0WKW8_9FIRM</name>
<protein>
    <submittedName>
        <fullName evidence="5">Glycosyltransferase, catalytic subunit of cellulose synthase and poly-beta-1,6-N-acetylglucosamine synthase</fullName>
    </submittedName>
</protein>
<proteinExistence type="inferred from homology"/>